<keyword evidence="1" id="KW-0472">Membrane</keyword>
<protein>
    <submittedName>
        <fullName evidence="2">Uncharacterized protein</fullName>
    </submittedName>
</protein>
<keyword evidence="1" id="KW-0812">Transmembrane</keyword>
<keyword evidence="1" id="KW-1133">Transmembrane helix</keyword>
<organism evidence="2 3">
    <name type="scientific">Dorea formicigenerans</name>
    <dbReference type="NCBI Taxonomy" id="39486"/>
    <lineage>
        <taxon>Bacteria</taxon>
        <taxon>Bacillati</taxon>
        <taxon>Bacillota</taxon>
        <taxon>Clostridia</taxon>
        <taxon>Lachnospirales</taxon>
        <taxon>Lachnospiraceae</taxon>
        <taxon>Dorea</taxon>
    </lineage>
</organism>
<reference evidence="2 3" key="1">
    <citation type="submission" date="2019-07" db="EMBL/GenBank/DDBJ databases">
        <authorList>
            <person name="Hibberd C M."/>
            <person name="Gehrig L. J."/>
            <person name="Chang H.-W."/>
            <person name="Venkatesh S."/>
        </authorList>
    </citation>
    <scope>NUCLEOTIDE SEQUENCE [LARGE SCALE GENOMIC DNA]</scope>
    <source>
        <strain evidence="2">Dorea_formicigenerans_SSTS_Bg7063</strain>
    </source>
</reference>
<evidence type="ECO:0000313" key="3">
    <source>
        <dbReference type="Proteomes" id="UP000358366"/>
    </source>
</evidence>
<feature type="transmembrane region" description="Helical" evidence="1">
    <location>
        <begin position="79"/>
        <end position="101"/>
    </location>
</feature>
<gene>
    <name evidence="2" type="ORF">DFSSTS7063_03137</name>
</gene>
<feature type="transmembrane region" description="Helical" evidence="1">
    <location>
        <begin position="113"/>
        <end position="134"/>
    </location>
</feature>
<dbReference type="RefSeq" id="WP_105308910.1">
    <property type="nucleotide sequence ID" value="NZ_CABHNI010000061.1"/>
</dbReference>
<evidence type="ECO:0000313" key="2">
    <source>
        <dbReference type="EMBL" id="VUX22872.1"/>
    </source>
</evidence>
<accession>A0A564UUF5</accession>
<dbReference type="EMBL" id="CABHNI010000061">
    <property type="protein sequence ID" value="VUX22872.1"/>
    <property type="molecule type" value="Genomic_DNA"/>
</dbReference>
<dbReference type="AlphaFoldDB" id="A0A564UUF5"/>
<sequence length="170" mass="20591">MKKLLYGFDKNLEWKRYKEVCNIKLLRKKYLRKECNKVGTYAEWENDIYKNYQEHSIEYLINFSKFLNNEIRKLEPGNIAFGHFLTQMYAILVPIIFNTLFISKLLEILKMKLCEVVLFSLMALVIILLALWIFTKYVMWSLKSNLYKVHMYEDYKIIIDEMIEKKGFNL</sequence>
<dbReference type="Proteomes" id="UP000358366">
    <property type="component" value="Unassembled WGS sequence"/>
</dbReference>
<proteinExistence type="predicted"/>
<evidence type="ECO:0000256" key="1">
    <source>
        <dbReference type="SAM" id="Phobius"/>
    </source>
</evidence>
<name>A0A564UUF5_9FIRM</name>